<feature type="domain" description="RNA-binding S4" evidence="7">
    <location>
        <begin position="83"/>
        <end position="145"/>
    </location>
</feature>
<dbReference type="CDD" id="cd02869">
    <property type="entry name" value="PseudoU_synth_RluA_like"/>
    <property type="match status" value="1"/>
</dbReference>
<dbReference type="EC" id="5.4.99.-" evidence="6"/>
<dbReference type="PANTHER" id="PTHR21600">
    <property type="entry name" value="MITOCHONDRIAL RNA PSEUDOURIDINE SYNTHASE"/>
    <property type="match status" value="1"/>
</dbReference>
<organism evidence="8 9">
    <name type="scientific">Amborella trichopoda</name>
    <dbReference type="NCBI Taxonomy" id="13333"/>
    <lineage>
        <taxon>Eukaryota</taxon>
        <taxon>Viridiplantae</taxon>
        <taxon>Streptophyta</taxon>
        <taxon>Embryophyta</taxon>
        <taxon>Tracheophyta</taxon>
        <taxon>Spermatophyta</taxon>
        <taxon>Magnoliopsida</taxon>
        <taxon>Amborellales</taxon>
        <taxon>Amborellaceae</taxon>
        <taxon>Amborella</taxon>
    </lineage>
</organism>
<dbReference type="Proteomes" id="UP000017836">
    <property type="component" value="Unassembled WGS sequence"/>
</dbReference>
<dbReference type="EMBL" id="KI397142">
    <property type="protein sequence ID" value="ERM96267.1"/>
    <property type="molecule type" value="Genomic_DNA"/>
</dbReference>
<keyword evidence="5" id="KW-0694">RNA-binding</keyword>
<keyword evidence="3 6" id="KW-0413">Isomerase</keyword>
<reference evidence="9" key="1">
    <citation type="journal article" date="2013" name="Science">
        <title>The Amborella genome and the evolution of flowering plants.</title>
        <authorList>
            <consortium name="Amborella Genome Project"/>
        </authorList>
    </citation>
    <scope>NUCLEOTIDE SEQUENCE [LARGE SCALE GENOMIC DNA]</scope>
</reference>
<evidence type="ECO:0000256" key="1">
    <source>
        <dbReference type="ARBA" id="ARBA00000073"/>
    </source>
</evidence>
<evidence type="ECO:0000259" key="7">
    <source>
        <dbReference type="SMART" id="SM00363"/>
    </source>
</evidence>
<dbReference type="InterPro" id="IPR002942">
    <property type="entry name" value="S4_RNA-bd"/>
</dbReference>
<dbReference type="eggNOG" id="KOG1919">
    <property type="taxonomic scope" value="Eukaryota"/>
</dbReference>
<dbReference type="Gramene" id="ERM96267">
    <property type="protein sequence ID" value="ERM96267"/>
    <property type="gene ID" value="AMTR_s00001p00157430"/>
</dbReference>
<sequence length="452" mass="49202">MAIVLFSVKPPSILVPLHSTPSKTLNPASLLLFRNPRSNSYHSAVGNNGAIEPEEEVHGHGGRAEGYGGLQFESSVAVGSKKERIDSWLSARIGDVSRARIQSSIRQGFVKVNGLPITKVSHIVKVGDMVDCTVSHLQPLKAEPEDMPLDIIYEDDHVLVVNKPAHMVVHPAPGNANGTLVNGILHHCTLPAFGLPDGELTSESDDECDNGLTMFNPDPISTQCRSSIRPGIVHRLDKGTSGLLVVAKNEHSHAHLSEQFKLHTIHRQYISLTCGVPSPSNGCIEIPIARDMNNRIRMAAVSGQNNTRKARLATSRYHVMEVLAGGGSALVEWRLQTGRTHQIRVHAKYIGNPLLGDEVYGGTKSMALSRLRPRTPSHYHGPLSQLVSNLQRPCLHAFSLGFKHPHSKENVLFTCPPPPDFAEVLRQLQSIRSSNNHGGLGDQTASLSLFLC</sequence>
<dbReference type="InterPro" id="IPR006145">
    <property type="entry name" value="PsdUridine_synth_RsuA/RluA"/>
</dbReference>
<name>W1NKD5_AMBTC</name>
<dbReference type="Pfam" id="PF01479">
    <property type="entry name" value="S4"/>
    <property type="match status" value="1"/>
</dbReference>
<dbReference type="CDD" id="cd00165">
    <property type="entry name" value="S4"/>
    <property type="match status" value="1"/>
</dbReference>
<dbReference type="InterPro" id="IPR036986">
    <property type="entry name" value="S4_RNA-bd_sf"/>
</dbReference>
<evidence type="ECO:0000256" key="3">
    <source>
        <dbReference type="ARBA" id="ARBA00023235"/>
    </source>
</evidence>
<dbReference type="PROSITE" id="PS50889">
    <property type="entry name" value="S4"/>
    <property type="match status" value="1"/>
</dbReference>
<dbReference type="InterPro" id="IPR006225">
    <property type="entry name" value="PsdUridine_synth_RluC/D"/>
</dbReference>
<proteinExistence type="inferred from homology"/>
<evidence type="ECO:0000313" key="9">
    <source>
        <dbReference type="Proteomes" id="UP000017836"/>
    </source>
</evidence>
<dbReference type="SUPFAM" id="SSF55174">
    <property type="entry name" value="Alpha-L RNA-binding motif"/>
    <property type="match status" value="1"/>
</dbReference>
<dbReference type="PROSITE" id="PS01129">
    <property type="entry name" value="PSI_RLU"/>
    <property type="match status" value="1"/>
</dbReference>
<evidence type="ECO:0000256" key="6">
    <source>
        <dbReference type="RuleBase" id="RU362028"/>
    </source>
</evidence>
<evidence type="ECO:0000256" key="5">
    <source>
        <dbReference type="PROSITE-ProRule" id="PRU00182"/>
    </source>
</evidence>
<dbReference type="Gene3D" id="3.30.2350.10">
    <property type="entry name" value="Pseudouridine synthase"/>
    <property type="match status" value="1"/>
</dbReference>
<evidence type="ECO:0000256" key="2">
    <source>
        <dbReference type="ARBA" id="ARBA00010876"/>
    </source>
</evidence>
<dbReference type="GO" id="GO:0009982">
    <property type="term" value="F:pseudouridine synthase activity"/>
    <property type="evidence" value="ECO:0000318"/>
    <property type="project" value="GO_Central"/>
</dbReference>
<comment type="catalytic activity">
    <reaction evidence="1 6">
        <text>a uridine in RNA = a pseudouridine in RNA</text>
        <dbReference type="Rhea" id="RHEA:48348"/>
        <dbReference type="Rhea" id="RHEA-COMP:12068"/>
        <dbReference type="Rhea" id="RHEA-COMP:12069"/>
        <dbReference type="ChEBI" id="CHEBI:65314"/>
        <dbReference type="ChEBI" id="CHEBI:65315"/>
    </reaction>
</comment>
<dbReference type="Pfam" id="PF00849">
    <property type="entry name" value="PseudoU_synth_2"/>
    <property type="match status" value="1"/>
</dbReference>
<dbReference type="InterPro" id="IPR050188">
    <property type="entry name" value="RluA_PseudoU_synthase"/>
</dbReference>
<dbReference type="PANTHER" id="PTHR21600:SF87">
    <property type="entry name" value="RNA PSEUDOURIDYLATE SYNTHASE DOMAIN-CONTAINING PROTEIN 1"/>
    <property type="match status" value="1"/>
</dbReference>
<comment type="function">
    <text evidence="6">Responsible for synthesis of pseudouridine from uracil.</text>
</comment>
<comment type="similarity">
    <text evidence="2 6">Belongs to the pseudouridine synthase RluA family.</text>
</comment>
<dbReference type="OMA" id="KSERAYT"/>
<accession>W1NKD5</accession>
<dbReference type="NCBIfam" id="TIGR00005">
    <property type="entry name" value="rluA_subfam"/>
    <property type="match status" value="1"/>
</dbReference>
<dbReference type="Gene3D" id="3.10.290.10">
    <property type="entry name" value="RNA-binding S4 domain"/>
    <property type="match status" value="1"/>
</dbReference>
<dbReference type="STRING" id="13333.W1NKD5"/>
<dbReference type="GO" id="GO:0000455">
    <property type="term" value="P:enzyme-directed rRNA pseudouridine synthesis"/>
    <property type="evidence" value="ECO:0000318"/>
    <property type="project" value="GO_Central"/>
</dbReference>
<dbReference type="SUPFAM" id="SSF55120">
    <property type="entry name" value="Pseudouridine synthase"/>
    <property type="match status" value="1"/>
</dbReference>
<evidence type="ECO:0000256" key="4">
    <source>
        <dbReference type="PIRSR" id="PIRSR606225-1"/>
    </source>
</evidence>
<dbReference type="AlphaFoldDB" id="W1NKD5"/>
<dbReference type="InterPro" id="IPR006224">
    <property type="entry name" value="PsdUridine_synth_RluA-like_CS"/>
</dbReference>
<keyword evidence="9" id="KW-1185">Reference proteome</keyword>
<gene>
    <name evidence="8" type="ORF">AMTR_s00001p00157430</name>
</gene>
<feature type="active site" evidence="4">
    <location>
        <position position="237"/>
    </location>
</feature>
<protein>
    <recommendedName>
        <fullName evidence="6">Pseudouridine synthase</fullName>
        <ecNumber evidence="6">5.4.99.-</ecNumber>
    </recommendedName>
</protein>
<dbReference type="SMART" id="SM00363">
    <property type="entry name" value="S4"/>
    <property type="match status" value="1"/>
</dbReference>
<dbReference type="InterPro" id="IPR020103">
    <property type="entry name" value="PsdUridine_synth_cat_dom_sf"/>
</dbReference>
<dbReference type="GO" id="GO:0003723">
    <property type="term" value="F:RNA binding"/>
    <property type="evidence" value="ECO:0007669"/>
    <property type="project" value="UniProtKB-KW"/>
</dbReference>
<evidence type="ECO:0000313" key="8">
    <source>
        <dbReference type="EMBL" id="ERM96267.1"/>
    </source>
</evidence>
<dbReference type="HOGENOM" id="CLU_016902_4_3_1"/>